<feature type="transmembrane region" description="Helical" evidence="2">
    <location>
        <begin position="88"/>
        <end position="108"/>
    </location>
</feature>
<feature type="region of interest" description="Disordered" evidence="1">
    <location>
        <begin position="1"/>
        <end position="50"/>
    </location>
</feature>
<keyword evidence="2" id="KW-0812">Transmembrane</keyword>
<dbReference type="Proteomes" id="UP000036334">
    <property type="component" value="Unassembled WGS sequence"/>
</dbReference>
<feature type="transmembrane region" description="Helical" evidence="2">
    <location>
        <begin position="356"/>
        <end position="378"/>
    </location>
</feature>
<dbReference type="AlphaFoldDB" id="A0A0I9TTJ8"/>
<dbReference type="OrthoDB" id="4595623at2"/>
<feature type="transmembrane region" description="Helical" evidence="2">
    <location>
        <begin position="271"/>
        <end position="290"/>
    </location>
</feature>
<accession>A0A0I9TTJ8</accession>
<evidence type="ECO:0000256" key="1">
    <source>
        <dbReference type="SAM" id="MobiDB-lite"/>
    </source>
</evidence>
<sequence length="581" mass="61143">MVSQSSDDTPTGPIGRQADTVQTRQASPRPDQTSRQDVPAGTQHATGQPTQRWNRIRDLVAAILVVTALFLPWNLYFGVGIPASKVPLFGLLGAVTLLSLGSIAVTYVGPWRLSGARFKPALAGRLRLLLNVPYLLLVLGFVVFDAFEAIRSGGTVHVPGGVGPGAWLGAAGALLGAQPVIRGPAADDDEHRRWLGSAQIIGYASMVGASLSTIFNTCWRVRYALHSGGSSDFGKQNIAVIATAVVYGSVALAAVLVASSWILRSTKASRLATTGLGMSTLAAGVLVWSLPIGRDVDAFHGIAQNTSTAGVGYEGYLAWAAAAAIFAPPTLFALYGHRGAAPDDQSPRRVAARKGLLLIAVWCLGSVLMRITDLVVAVSLNFPFSRYDTMTLAAFDLATAVLAIWLRINLANTSVSARLISSLCGLLVTMSISRVVVGIALAPRFQAPPGGGGWHNPVYGNNLAHQITSIFDVVLCWLALGILVAAVTTGPLTGRRLRRRAAHAAKRRVPAATVSPSAAPTTRIATGMPDTADNAGQVPTAVMPQLASSPRIFRGSPDQDSVTRQIRVEAPKIYRPPDDVN</sequence>
<gene>
    <name evidence="4" type="ORF">ABH38_05360</name>
</gene>
<feature type="transmembrane region" description="Helical" evidence="2">
    <location>
        <begin position="238"/>
        <end position="259"/>
    </location>
</feature>
<name>A0A0I9TTJ8_9MYCO</name>
<feature type="transmembrane region" description="Helical" evidence="2">
    <location>
        <begin position="128"/>
        <end position="147"/>
    </location>
</feature>
<feature type="transmembrane region" description="Helical" evidence="2">
    <location>
        <begin position="463"/>
        <end position="490"/>
    </location>
</feature>
<feature type="region of interest" description="Disordered" evidence="1">
    <location>
        <begin position="550"/>
        <end position="581"/>
    </location>
</feature>
<evidence type="ECO:0000256" key="2">
    <source>
        <dbReference type="SAM" id="Phobius"/>
    </source>
</evidence>
<feature type="transmembrane region" description="Helical" evidence="2">
    <location>
        <begin position="59"/>
        <end position="76"/>
    </location>
</feature>
<keyword evidence="2" id="KW-0472">Membrane</keyword>
<feature type="compositionally biased region" description="Basic and acidic residues" evidence="1">
    <location>
        <begin position="566"/>
        <end position="581"/>
    </location>
</feature>
<proteinExistence type="predicted"/>
<keyword evidence="2" id="KW-1133">Transmembrane helix</keyword>
<feature type="region of interest" description="Disordered" evidence="1">
    <location>
        <begin position="508"/>
        <end position="530"/>
    </location>
</feature>
<feature type="transmembrane region" description="Helical" evidence="2">
    <location>
        <begin position="420"/>
        <end position="443"/>
    </location>
</feature>
<evidence type="ECO:0000259" key="3">
    <source>
        <dbReference type="Pfam" id="PF25592"/>
    </source>
</evidence>
<dbReference type="InterPro" id="IPR057697">
    <property type="entry name" value="DUF7937"/>
</dbReference>
<feature type="transmembrane region" description="Helical" evidence="2">
    <location>
        <begin position="316"/>
        <end position="335"/>
    </location>
</feature>
<comment type="caution">
    <text evidence="4">The sequence shown here is derived from an EMBL/GenBank/DDBJ whole genome shotgun (WGS) entry which is preliminary data.</text>
</comment>
<dbReference type="Pfam" id="PF25592">
    <property type="entry name" value="DUF7937"/>
    <property type="match status" value="1"/>
</dbReference>
<evidence type="ECO:0000313" key="5">
    <source>
        <dbReference type="Proteomes" id="UP000036334"/>
    </source>
</evidence>
<protein>
    <submittedName>
        <fullName evidence="4">Membrane protein</fullName>
    </submittedName>
</protein>
<feature type="compositionally biased region" description="Low complexity" evidence="1">
    <location>
        <begin position="510"/>
        <end position="522"/>
    </location>
</feature>
<organism evidence="4 5">
    <name type="scientific">Mycobacterium haemophilum</name>
    <dbReference type="NCBI Taxonomy" id="29311"/>
    <lineage>
        <taxon>Bacteria</taxon>
        <taxon>Bacillati</taxon>
        <taxon>Actinomycetota</taxon>
        <taxon>Actinomycetes</taxon>
        <taxon>Mycobacteriales</taxon>
        <taxon>Mycobacteriaceae</taxon>
        <taxon>Mycobacterium</taxon>
    </lineage>
</organism>
<evidence type="ECO:0000313" key="4">
    <source>
        <dbReference type="EMBL" id="KLO38029.1"/>
    </source>
</evidence>
<dbReference type="PATRIC" id="fig|29311.18.peg.1830"/>
<keyword evidence="5" id="KW-1185">Reference proteome</keyword>
<feature type="transmembrane region" description="Helical" evidence="2">
    <location>
        <begin position="390"/>
        <end position="408"/>
    </location>
</feature>
<feature type="compositionally biased region" description="Polar residues" evidence="1">
    <location>
        <begin position="19"/>
        <end position="36"/>
    </location>
</feature>
<dbReference type="EMBL" id="LDPR01000003">
    <property type="protein sequence ID" value="KLO38029.1"/>
    <property type="molecule type" value="Genomic_DNA"/>
</dbReference>
<feature type="domain" description="DUF7937" evidence="3">
    <location>
        <begin position="54"/>
        <end position="488"/>
    </location>
</feature>
<reference evidence="4 5" key="1">
    <citation type="submission" date="2015-05" db="EMBL/GenBank/DDBJ databases">
        <title>Genome sequence of Mycobacterium haemophilum.</title>
        <authorList>
            <person name="Greninger A.L."/>
            <person name="Cunningham G."/>
            <person name="Miller S."/>
        </authorList>
    </citation>
    <scope>NUCLEOTIDE SEQUENCE [LARGE SCALE GENOMIC DNA]</scope>
    <source>
        <strain evidence="5">UC1</strain>
    </source>
</reference>